<dbReference type="InterPro" id="IPR003961">
    <property type="entry name" value="FN3_dom"/>
</dbReference>
<dbReference type="Proteomes" id="UP000887567">
    <property type="component" value="Unplaced"/>
</dbReference>
<evidence type="ECO:0008006" key="14">
    <source>
        <dbReference type="Google" id="ProtNLM"/>
    </source>
</evidence>
<organism evidence="12 13">
    <name type="scientific">Exaiptasia diaphana</name>
    <name type="common">Tropical sea anemone</name>
    <name type="synonym">Aiptasia pulchella</name>
    <dbReference type="NCBI Taxonomy" id="2652724"/>
    <lineage>
        <taxon>Eukaryota</taxon>
        <taxon>Metazoa</taxon>
        <taxon>Cnidaria</taxon>
        <taxon>Anthozoa</taxon>
        <taxon>Hexacorallia</taxon>
        <taxon>Actiniaria</taxon>
        <taxon>Aiptasiidae</taxon>
        <taxon>Exaiptasia</taxon>
    </lineage>
</organism>
<dbReference type="FunFam" id="1.10.510.10:FF:000554">
    <property type="entry name" value="Predicted protein"/>
    <property type="match status" value="1"/>
</dbReference>
<dbReference type="EnsemblMetazoa" id="XM_021060170.1">
    <property type="protein sequence ID" value="XP_020915829.1"/>
    <property type="gene ID" value="LOC110253282"/>
</dbReference>
<dbReference type="Gene3D" id="1.10.510.10">
    <property type="entry name" value="Transferase(Phosphotransferase) domain 1"/>
    <property type="match status" value="1"/>
</dbReference>
<evidence type="ECO:0000256" key="7">
    <source>
        <dbReference type="ARBA" id="ARBA00023137"/>
    </source>
</evidence>
<dbReference type="RefSeq" id="XP_020915829.1">
    <property type="nucleotide sequence ID" value="XM_021060170.1"/>
</dbReference>
<evidence type="ECO:0000313" key="12">
    <source>
        <dbReference type="EnsemblMetazoa" id="XP_020915829.1"/>
    </source>
</evidence>
<dbReference type="GO" id="GO:0007169">
    <property type="term" value="P:cell surface receptor protein tyrosine kinase signaling pathway"/>
    <property type="evidence" value="ECO:0007669"/>
    <property type="project" value="TreeGrafter"/>
</dbReference>
<keyword evidence="9" id="KW-1133">Transmembrane helix</keyword>
<dbReference type="InterPro" id="IPR000719">
    <property type="entry name" value="Prot_kinase_dom"/>
</dbReference>
<dbReference type="GO" id="GO:0004714">
    <property type="term" value="F:transmembrane receptor protein tyrosine kinase activity"/>
    <property type="evidence" value="ECO:0007669"/>
    <property type="project" value="TreeGrafter"/>
</dbReference>
<dbReference type="CDD" id="cd00192">
    <property type="entry name" value="PTKc"/>
    <property type="match status" value="1"/>
</dbReference>
<dbReference type="Gene3D" id="2.60.40.10">
    <property type="entry name" value="Immunoglobulins"/>
    <property type="match status" value="1"/>
</dbReference>
<dbReference type="Pfam" id="PF07714">
    <property type="entry name" value="PK_Tyr_Ser-Thr"/>
    <property type="match status" value="1"/>
</dbReference>
<evidence type="ECO:0000259" key="11">
    <source>
        <dbReference type="PROSITE" id="PS50853"/>
    </source>
</evidence>
<dbReference type="OMA" id="CIAYLHE"/>
<evidence type="ECO:0000256" key="3">
    <source>
        <dbReference type="ARBA" id="ARBA00022737"/>
    </source>
</evidence>
<dbReference type="InterPro" id="IPR036116">
    <property type="entry name" value="FN3_sf"/>
</dbReference>
<dbReference type="FunFam" id="2.60.40.10:FF:000028">
    <property type="entry name" value="Neuronal cell adhesion molecule"/>
    <property type="match status" value="1"/>
</dbReference>
<feature type="domain" description="Fibronectin type-III" evidence="11">
    <location>
        <begin position="34"/>
        <end position="127"/>
    </location>
</feature>
<evidence type="ECO:0000256" key="8">
    <source>
        <dbReference type="ARBA" id="ARBA00023180"/>
    </source>
</evidence>
<dbReference type="InterPro" id="IPR050122">
    <property type="entry name" value="RTK"/>
</dbReference>
<evidence type="ECO:0000313" key="13">
    <source>
        <dbReference type="Proteomes" id="UP000887567"/>
    </source>
</evidence>
<dbReference type="SUPFAM" id="SSF56112">
    <property type="entry name" value="Protein kinase-like (PK-like)"/>
    <property type="match status" value="1"/>
</dbReference>
<accession>A0A913Y879</accession>
<dbReference type="InterPro" id="IPR001245">
    <property type="entry name" value="Ser-Thr/Tyr_kinase_cat_dom"/>
</dbReference>
<evidence type="ECO:0000256" key="1">
    <source>
        <dbReference type="ARBA" id="ARBA00004167"/>
    </source>
</evidence>
<keyword evidence="7" id="KW-0829">Tyrosine-protein kinase</keyword>
<dbReference type="OrthoDB" id="5976751at2759"/>
<dbReference type="InterPro" id="IPR013783">
    <property type="entry name" value="Ig-like_fold"/>
</dbReference>
<feature type="domain" description="Protein kinase" evidence="10">
    <location>
        <begin position="210"/>
        <end position="481"/>
    </location>
</feature>
<keyword evidence="5" id="KW-0418">Kinase</keyword>
<dbReference type="PRINTS" id="PR00109">
    <property type="entry name" value="TYRKINASE"/>
</dbReference>
<name>A0A913Y879_EXADI</name>
<keyword evidence="13" id="KW-1185">Reference proteome</keyword>
<keyword evidence="9" id="KW-0812">Transmembrane</keyword>
<dbReference type="AlphaFoldDB" id="A0A913Y879"/>
<keyword evidence="3" id="KW-0677">Repeat</keyword>
<dbReference type="PANTHER" id="PTHR24416">
    <property type="entry name" value="TYROSINE-PROTEIN KINASE RECEPTOR"/>
    <property type="match status" value="1"/>
</dbReference>
<sequence length="497" mass="55875">MANVIIDKISKSNGVLGDIRVDPGSLVPLVPPPPPRNLKSTSTKATQISVAWDPPLHSKHYGVNTYIILYKQHTLKFWTTVKTQKNTGNYVIKNLKPNTVYVISVEAVNVYGKGVRSEIIKIKTVEDIILAMLWRDFKWAVVSAGVAFVVLVVVVVFLCYRRSRRRGTKKRDRTRRNVDNFAVPSKDFATTGLEMAQLASRFREIPRDQVLLGELLGVGQYSQMVSGYLKEDKTHCAIKILKEGASHQDYRDLMNELEIMSSLDAHPNIINLIGACTVEGPLYVIIELAEHGCLLDYLRKNYMNSAHEGKEVTLLTKVDKIRIALDVAKGLEHLARHRCVPRDLAAHNVLLGANRTAKLTDFGLARDLYAEKNGYYAEMSIKQKLPVQRMAIEAIETLVATKESDVWSFGVLLWEIESGGQVPFPGLQTKEILKTLKKGYRLSQPPHCPNEIYALMMDCWHGDPLRRPIIDHLTSVLDGRLCAARRDEVIKDITSNA</sequence>
<dbReference type="SMART" id="SM00060">
    <property type="entry name" value="FN3"/>
    <property type="match status" value="1"/>
</dbReference>
<proteinExistence type="predicted"/>
<dbReference type="Pfam" id="PF00041">
    <property type="entry name" value="fn3"/>
    <property type="match status" value="1"/>
</dbReference>
<keyword evidence="9" id="KW-0472">Membrane</keyword>
<dbReference type="GO" id="GO:0043235">
    <property type="term" value="C:receptor complex"/>
    <property type="evidence" value="ECO:0007669"/>
    <property type="project" value="TreeGrafter"/>
</dbReference>
<keyword evidence="6" id="KW-0067">ATP-binding</keyword>
<evidence type="ECO:0000256" key="5">
    <source>
        <dbReference type="ARBA" id="ARBA00022777"/>
    </source>
</evidence>
<comment type="subcellular location">
    <subcellularLocation>
        <location evidence="1">Membrane</location>
        <topology evidence="1">Single-pass membrane protein</topology>
    </subcellularLocation>
</comment>
<feature type="transmembrane region" description="Helical" evidence="9">
    <location>
        <begin position="139"/>
        <end position="160"/>
    </location>
</feature>
<dbReference type="GeneID" id="110253282"/>
<dbReference type="GO" id="GO:0005524">
    <property type="term" value="F:ATP binding"/>
    <property type="evidence" value="ECO:0007669"/>
    <property type="project" value="UniProtKB-KW"/>
</dbReference>
<evidence type="ECO:0000259" key="10">
    <source>
        <dbReference type="PROSITE" id="PS50011"/>
    </source>
</evidence>
<keyword evidence="4" id="KW-0547">Nucleotide-binding</keyword>
<keyword evidence="8" id="KW-0325">Glycoprotein</keyword>
<dbReference type="PROSITE" id="PS50011">
    <property type="entry name" value="PROTEIN_KINASE_DOM"/>
    <property type="match status" value="1"/>
</dbReference>
<dbReference type="PROSITE" id="PS50853">
    <property type="entry name" value="FN3"/>
    <property type="match status" value="1"/>
</dbReference>
<dbReference type="InterPro" id="IPR011009">
    <property type="entry name" value="Kinase-like_dom_sf"/>
</dbReference>
<dbReference type="Gene3D" id="3.30.200.20">
    <property type="entry name" value="Phosphorylase Kinase, domain 1"/>
    <property type="match status" value="1"/>
</dbReference>
<dbReference type="CDD" id="cd00063">
    <property type="entry name" value="FN3"/>
    <property type="match status" value="1"/>
</dbReference>
<dbReference type="FunFam" id="3.30.200.20:FF:000619">
    <property type="entry name" value="macrophage colony-stimulating factor 1 receptor isoform X2"/>
    <property type="match status" value="1"/>
</dbReference>
<dbReference type="SUPFAM" id="SSF49265">
    <property type="entry name" value="Fibronectin type III"/>
    <property type="match status" value="1"/>
</dbReference>
<dbReference type="PANTHER" id="PTHR24416:SF617">
    <property type="entry name" value="RET ONCOGENE, ISOFORM A"/>
    <property type="match status" value="1"/>
</dbReference>
<evidence type="ECO:0000256" key="9">
    <source>
        <dbReference type="SAM" id="Phobius"/>
    </source>
</evidence>
<evidence type="ECO:0000256" key="6">
    <source>
        <dbReference type="ARBA" id="ARBA00022840"/>
    </source>
</evidence>
<dbReference type="KEGG" id="epa:110253282"/>
<dbReference type="GO" id="GO:0005886">
    <property type="term" value="C:plasma membrane"/>
    <property type="evidence" value="ECO:0007669"/>
    <property type="project" value="TreeGrafter"/>
</dbReference>
<evidence type="ECO:0000256" key="2">
    <source>
        <dbReference type="ARBA" id="ARBA00022679"/>
    </source>
</evidence>
<protein>
    <recommendedName>
        <fullName evidence="14">Receptor protein-tyrosine kinase</fullName>
    </recommendedName>
</protein>
<reference evidence="12" key="1">
    <citation type="submission" date="2022-11" db="UniProtKB">
        <authorList>
            <consortium name="EnsemblMetazoa"/>
        </authorList>
    </citation>
    <scope>IDENTIFICATION</scope>
</reference>
<evidence type="ECO:0000256" key="4">
    <source>
        <dbReference type="ARBA" id="ARBA00022741"/>
    </source>
</evidence>
<keyword evidence="2" id="KW-0808">Transferase</keyword>